<keyword evidence="1" id="KW-0732">Signal</keyword>
<dbReference type="EMBL" id="GBRH01192348">
    <property type="protein sequence ID" value="JAE05548.1"/>
    <property type="molecule type" value="Transcribed_RNA"/>
</dbReference>
<evidence type="ECO:0000256" key="1">
    <source>
        <dbReference type="SAM" id="SignalP"/>
    </source>
</evidence>
<organism evidence="2">
    <name type="scientific">Arundo donax</name>
    <name type="common">Giant reed</name>
    <name type="synonym">Donax arundinaceus</name>
    <dbReference type="NCBI Taxonomy" id="35708"/>
    <lineage>
        <taxon>Eukaryota</taxon>
        <taxon>Viridiplantae</taxon>
        <taxon>Streptophyta</taxon>
        <taxon>Embryophyta</taxon>
        <taxon>Tracheophyta</taxon>
        <taxon>Spermatophyta</taxon>
        <taxon>Magnoliopsida</taxon>
        <taxon>Liliopsida</taxon>
        <taxon>Poales</taxon>
        <taxon>Poaceae</taxon>
        <taxon>PACMAD clade</taxon>
        <taxon>Arundinoideae</taxon>
        <taxon>Arundineae</taxon>
        <taxon>Arundo</taxon>
    </lineage>
</organism>
<accession>A0A0A9FBC1</accession>
<reference evidence="2" key="2">
    <citation type="journal article" date="2015" name="Data Brief">
        <title>Shoot transcriptome of the giant reed, Arundo donax.</title>
        <authorList>
            <person name="Barrero R.A."/>
            <person name="Guerrero F.D."/>
            <person name="Moolhuijzen P."/>
            <person name="Goolsby J.A."/>
            <person name="Tidwell J."/>
            <person name="Bellgard S.E."/>
            <person name="Bellgard M.I."/>
        </authorList>
    </citation>
    <scope>NUCLEOTIDE SEQUENCE</scope>
    <source>
        <tissue evidence="2">Shoot tissue taken approximately 20 cm above the soil surface</tissue>
    </source>
</reference>
<proteinExistence type="predicted"/>
<sequence length="57" mass="6591">MGISWFLMVLTMWLKKGATFSVLSLKRHLVTDFIMLYCRLAPASYEDFPSLKFDASI</sequence>
<evidence type="ECO:0000313" key="2">
    <source>
        <dbReference type="EMBL" id="JAE05548.1"/>
    </source>
</evidence>
<feature type="chain" id="PRO_5002047303" evidence="1">
    <location>
        <begin position="20"/>
        <end position="57"/>
    </location>
</feature>
<name>A0A0A9FBC1_ARUDO</name>
<protein>
    <submittedName>
        <fullName evidence="2">Uncharacterized protein</fullName>
    </submittedName>
</protein>
<reference evidence="2" key="1">
    <citation type="submission" date="2014-09" db="EMBL/GenBank/DDBJ databases">
        <authorList>
            <person name="Magalhaes I.L.F."/>
            <person name="Oliveira U."/>
            <person name="Santos F.R."/>
            <person name="Vidigal T.H.D.A."/>
            <person name="Brescovit A.D."/>
            <person name="Santos A.J."/>
        </authorList>
    </citation>
    <scope>NUCLEOTIDE SEQUENCE</scope>
    <source>
        <tissue evidence="2">Shoot tissue taken approximately 20 cm above the soil surface</tissue>
    </source>
</reference>
<dbReference type="AlphaFoldDB" id="A0A0A9FBC1"/>
<feature type="signal peptide" evidence="1">
    <location>
        <begin position="1"/>
        <end position="19"/>
    </location>
</feature>